<evidence type="ECO:0000313" key="2">
    <source>
        <dbReference type="Proteomes" id="UP000013827"/>
    </source>
</evidence>
<proteinExistence type="predicted"/>
<dbReference type="EnsemblProtists" id="EOD23761">
    <property type="protein sequence ID" value="EOD23761"/>
    <property type="gene ID" value="EMIHUDRAFT_424486"/>
</dbReference>
<sequence length="158" mass="17183">MQDLLVLNSTREFATLVVTRCATAYAKPKWAGGHRNVEQLRKCMREAGVGFSEEPAAAWAKPANKPSCMDCWTDNVACDAVACVSNFDCIRRFFYPAGTSFSGCIKCDEVNCGADFIRCAGANRRSSGVSSDIARPSQQVCPVGYWSVPPPPPPPLRE</sequence>
<dbReference type="AlphaFoldDB" id="A0A0D3JJS6"/>
<dbReference type="PANTHER" id="PTHR40535">
    <property type="entry name" value="CHROMOSOME UNDETERMINED SCAFFOLD_9, WHOLE GENOME SHOTGUN SEQUENCE"/>
    <property type="match status" value="1"/>
</dbReference>
<dbReference type="HOGENOM" id="CLU_1672538_0_0_1"/>
<dbReference type="PaxDb" id="2903-EOD23761"/>
<evidence type="ECO:0000313" key="1">
    <source>
        <dbReference type="EnsemblProtists" id="EOD23761"/>
    </source>
</evidence>
<reference evidence="2" key="1">
    <citation type="journal article" date="2013" name="Nature">
        <title>Pan genome of the phytoplankton Emiliania underpins its global distribution.</title>
        <authorList>
            <person name="Read B.A."/>
            <person name="Kegel J."/>
            <person name="Klute M.J."/>
            <person name="Kuo A."/>
            <person name="Lefebvre S.C."/>
            <person name="Maumus F."/>
            <person name="Mayer C."/>
            <person name="Miller J."/>
            <person name="Monier A."/>
            <person name="Salamov A."/>
            <person name="Young J."/>
            <person name="Aguilar M."/>
            <person name="Claverie J.M."/>
            <person name="Frickenhaus S."/>
            <person name="Gonzalez K."/>
            <person name="Herman E.K."/>
            <person name="Lin Y.C."/>
            <person name="Napier J."/>
            <person name="Ogata H."/>
            <person name="Sarno A.F."/>
            <person name="Shmutz J."/>
            <person name="Schroeder D."/>
            <person name="de Vargas C."/>
            <person name="Verret F."/>
            <person name="von Dassow P."/>
            <person name="Valentin K."/>
            <person name="Van de Peer Y."/>
            <person name="Wheeler G."/>
            <person name="Dacks J.B."/>
            <person name="Delwiche C.F."/>
            <person name="Dyhrman S.T."/>
            <person name="Glockner G."/>
            <person name="John U."/>
            <person name="Richards T."/>
            <person name="Worden A.Z."/>
            <person name="Zhang X."/>
            <person name="Grigoriev I.V."/>
            <person name="Allen A.E."/>
            <person name="Bidle K."/>
            <person name="Borodovsky M."/>
            <person name="Bowler C."/>
            <person name="Brownlee C."/>
            <person name="Cock J.M."/>
            <person name="Elias M."/>
            <person name="Gladyshev V.N."/>
            <person name="Groth M."/>
            <person name="Guda C."/>
            <person name="Hadaegh A."/>
            <person name="Iglesias-Rodriguez M.D."/>
            <person name="Jenkins J."/>
            <person name="Jones B.M."/>
            <person name="Lawson T."/>
            <person name="Leese F."/>
            <person name="Lindquist E."/>
            <person name="Lobanov A."/>
            <person name="Lomsadze A."/>
            <person name="Malik S.B."/>
            <person name="Marsh M.E."/>
            <person name="Mackinder L."/>
            <person name="Mock T."/>
            <person name="Mueller-Roeber B."/>
            <person name="Pagarete A."/>
            <person name="Parker M."/>
            <person name="Probert I."/>
            <person name="Quesneville H."/>
            <person name="Raines C."/>
            <person name="Rensing S.A."/>
            <person name="Riano-Pachon D.M."/>
            <person name="Richier S."/>
            <person name="Rokitta S."/>
            <person name="Shiraiwa Y."/>
            <person name="Soanes D.M."/>
            <person name="van der Giezen M."/>
            <person name="Wahlund T.M."/>
            <person name="Williams B."/>
            <person name="Wilson W."/>
            <person name="Wolfe G."/>
            <person name="Wurch L.L."/>
        </authorList>
    </citation>
    <scope>NUCLEOTIDE SEQUENCE</scope>
</reference>
<dbReference type="PANTHER" id="PTHR40535:SF1">
    <property type="entry name" value="CHROMOSOME UNDETERMINED SCAFFOLD_9, WHOLE GENOME SHOTGUN SEQUENCE"/>
    <property type="match status" value="1"/>
</dbReference>
<protein>
    <submittedName>
        <fullName evidence="1">Uncharacterized protein</fullName>
    </submittedName>
</protein>
<dbReference type="Proteomes" id="UP000013827">
    <property type="component" value="Unassembled WGS sequence"/>
</dbReference>
<keyword evidence="2" id="KW-1185">Reference proteome</keyword>
<reference evidence="1" key="2">
    <citation type="submission" date="2024-10" db="UniProtKB">
        <authorList>
            <consortium name="EnsemblProtists"/>
        </authorList>
    </citation>
    <scope>IDENTIFICATION</scope>
</reference>
<dbReference type="KEGG" id="ehx:EMIHUDRAFT_424486"/>
<name>A0A0D3JJS6_EMIH1</name>
<organism evidence="1 2">
    <name type="scientific">Emiliania huxleyi (strain CCMP1516)</name>
    <dbReference type="NCBI Taxonomy" id="280463"/>
    <lineage>
        <taxon>Eukaryota</taxon>
        <taxon>Haptista</taxon>
        <taxon>Haptophyta</taxon>
        <taxon>Prymnesiophyceae</taxon>
        <taxon>Isochrysidales</taxon>
        <taxon>Noelaerhabdaceae</taxon>
        <taxon>Emiliania</taxon>
    </lineage>
</organism>
<dbReference type="RefSeq" id="XP_005776190.1">
    <property type="nucleotide sequence ID" value="XM_005776133.1"/>
</dbReference>
<dbReference type="GeneID" id="17269306"/>
<accession>A0A0D3JJS6</accession>